<dbReference type="InterPro" id="IPR014898">
    <property type="entry name" value="Znf_C2H2_LYAR"/>
</dbReference>
<evidence type="ECO:0000256" key="9">
    <source>
        <dbReference type="SAM" id="MobiDB-lite"/>
    </source>
</evidence>
<evidence type="ECO:0000259" key="10">
    <source>
        <dbReference type="Pfam" id="PF08790"/>
    </source>
</evidence>
<evidence type="ECO:0000256" key="6">
    <source>
        <dbReference type="ARBA" id="ARBA00023242"/>
    </source>
</evidence>
<name>A0A9W8BAF3_9FUNG</name>
<dbReference type="PROSITE" id="PS51804">
    <property type="entry name" value="ZF_C2HC_LYAR"/>
    <property type="match status" value="2"/>
</dbReference>
<comment type="subcellular location">
    <subcellularLocation>
        <location evidence="1">Nucleus</location>
    </subcellularLocation>
</comment>
<keyword evidence="5" id="KW-0862">Zinc</keyword>
<comment type="similarity">
    <text evidence="7">Belongs to the UPF0743 family.</text>
</comment>
<keyword evidence="4 8" id="KW-0863">Zinc-finger</keyword>
<dbReference type="GO" id="GO:0006364">
    <property type="term" value="P:rRNA processing"/>
    <property type="evidence" value="ECO:0007669"/>
    <property type="project" value="TreeGrafter"/>
</dbReference>
<evidence type="ECO:0000256" key="2">
    <source>
        <dbReference type="ARBA" id="ARBA00022723"/>
    </source>
</evidence>
<evidence type="ECO:0000256" key="5">
    <source>
        <dbReference type="ARBA" id="ARBA00022833"/>
    </source>
</evidence>
<dbReference type="InterPro" id="IPR039999">
    <property type="entry name" value="LYAR"/>
</dbReference>
<dbReference type="InterPro" id="IPR036236">
    <property type="entry name" value="Znf_C2H2_sf"/>
</dbReference>
<evidence type="ECO:0000256" key="7">
    <source>
        <dbReference type="ARBA" id="ARBA00061084"/>
    </source>
</evidence>
<dbReference type="PANTHER" id="PTHR13100">
    <property type="entry name" value="CELL GROWTH-REGULATING NUCLEOLAR PROTEIN LYAR"/>
    <property type="match status" value="1"/>
</dbReference>
<dbReference type="Proteomes" id="UP001151582">
    <property type="component" value="Unassembled WGS sequence"/>
</dbReference>
<evidence type="ECO:0000256" key="8">
    <source>
        <dbReference type="PROSITE-ProRule" id="PRU01145"/>
    </source>
</evidence>
<keyword evidence="6" id="KW-0539">Nucleus</keyword>
<protein>
    <recommendedName>
        <fullName evidence="10">Zinc finger C2H2 LYAR-type domain-containing protein</fullName>
    </recommendedName>
</protein>
<feature type="region of interest" description="Disordered" evidence="9">
    <location>
        <begin position="64"/>
        <end position="101"/>
    </location>
</feature>
<dbReference type="OrthoDB" id="21474at2759"/>
<dbReference type="GO" id="GO:0003677">
    <property type="term" value="F:DNA binding"/>
    <property type="evidence" value="ECO:0007669"/>
    <property type="project" value="InterPro"/>
</dbReference>
<dbReference type="SUPFAM" id="SSF57667">
    <property type="entry name" value="beta-beta-alpha zinc fingers"/>
    <property type="match status" value="2"/>
</dbReference>
<evidence type="ECO:0000256" key="3">
    <source>
        <dbReference type="ARBA" id="ARBA00022737"/>
    </source>
</evidence>
<dbReference type="Pfam" id="PF08790">
    <property type="entry name" value="zf-LYAR"/>
    <property type="match status" value="1"/>
</dbReference>
<accession>A0A9W8BAF3</accession>
<keyword evidence="2" id="KW-0479">Metal-binding</keyword>
<dbReference type="GO" id="GO:0008270">
    <property type="term" value="F:zinc ion binding"/>
    <property type="evidence" value="ECO:0007669"/>
    <property type="project" value="UniProtKB-KW"/>
</dbReference>
<dbReference type="AlphaFoldDB" id="A0A9W8BAF3"/>
<proteinExistence type="inferred from homology"/>
<keyword evidence="12" id="KW-1185">Reference proteome</keyword>
<dbReference type="GO" id="GO:0005730">
    <property type="term" value="C:nucleolus"/>
    <property type="evidence" value="ECO:0007669"/>
    <property type="project" value="TreeGrafter"/>
</dbReference>
<evidence type="ECO:0000256" key="1">
    <source>
        <dbReference type="ARBA" id="ARBA00004123"/>
    </source>
</evidence>
<dbReference type="FunFam" id="3.30.1490.490:FF:000001">
    <property type="entry name" value="cell growth-regulating nucleolar protein-like"/>
    <property type="match status" value="1"/>
</dbReference>
<evidence type="ECO:0000256" key="4">
    <source>
        <dbReference type="ARBA" id="ARBA00022771"/>
    </source>
</evidence>
<gene>
    <name evidence="11" type="ORF">H4R34_001596</name>
</gene>
<dbReference type="EMBL" id="JANBQB010000080">
    <property type="protein sequence ID" value="KAJ1982721.1"/>
    <property type="molecule type" value="Genomic_DNA"/>
</dbReference>
<evidence type="ECO:0000313" key="12">
    <source>
        <dbReference type="Proteomes" id="UP001151582"/>
    </source>
</evidence>
<evidence type="ECO:0000313" key="11">
    <source>
        <dbReference type="EMBL" id="KAJ1982721.1"/>
    </source>
</evidence>
<keyword evidence="3" id="KW-0677">Repeat</keyword>
<sequence length="226" mass="25012">MVSFVCNACQETLKKPKLDQHRQRCRSAQFCCIDCSREFYGTEYRQHTSCISEAEKYQKALYKPKAKATGPGQATKTPAVASKQPPSAPREQSQPAKTTVPVPQPIIAQLQSANKLKRKTEDFAAEPKAKQIKKAALSLPVQAWQGSELPTSSPDLIQRAMEVATGTATGLLTLPKLRKQTIKTILQHPDNQKSKSDVKSLYDSMVSGLVTECIFEAAFALREWFA</sequence>
<feature type="domain" description="Zinc finger C2H2 LYAR-type" evidence="10">
    <location>
        <begin position="30"/>
        <end position="57"/>
    </location>
</feature>
<dbReference type="PANTHER" id="PTHR13100:SF10">
    <property type="entry name" value="CELL GROWTH-REGULATING NUCLEOLAR PROTEIN"/>
    <property type="match status" value="1"/>
</dbReference>
<dbReference type="GO" id="GO:0000122">
    <property type="term" value="P:negative regulation of transcription by RNA polymerase II"/>
    <property type="evidence" value="ECO:0007669"/>
    <property type="project" value="TreeGrafter"/>
</dbReference>
<comment type="caution">
    <text evidence="11">The sequence shown here is derived from an EMBL/GenBank/DDBJ whole genome shotgun (WGS) entry which is preliminary data.</text>
</comment>
<dbReference type="Gene3D" id="3.30.1490.490">
    <property type="match status" value="1"/>
</dbReference>
<organism evidence="11 12">
    <name type="scientific">Dimargaris verticillata</name>
    <dbReference type="NCBI Taxonomy" id="2761393"/>
    <lineage>
        <taxon>Eukaryota</taxon>
        <taxon>Fungi</taxon>
        <taxon>Fungi incertae sedis</taxon>
        <taxon>Zoopagomycota</taxon>
        <taxon>Kickxellomycotina</taxon>
        <taxon>Dimargaritomycetes</taxon>
        <taxon>Dimargaritales</taxon>
        <taxon>Dimargaritaceae</taxon>
        <taxon>Dimargaris</taxon>
    </lineage>
</organism>
<reference evidence="11" key="1">
    <citation type="submission" date="2022-07" db="EMBL/GenBank/DDBJ databases">
        <title>Phylogenomic reconstructions and comparative analyses of Kickxellomycotina fungi.</title>
        <authorList>
            <person name="Reynolds N.K."/>
            <person name="Stajich J.E."/>
            <person name="Barry K."/>
            <person name="Grigoriev I.V."/>
            <person name="Crous P."/>
            <person name="Smith M.E."/>
        </authorList>
    </citation>
    <scope>NUCLEOTIDE SEQUENCE</scope>
    <source>
        <strain evidence="11">RSA 567</strain>
    </source>
</reference>